<dbReference type="EMBL" id="JBEUWX010000002">
    <property type="protein sequence ID" value="MFA9949451.1"/>
    <property type="molecule type" value="Genomic_DNA"/>
</dbReference>
<sequence length="653" mass="72414">MHETTREIIPGIKRAQAREIELLAPARNADFGMAAIEHGADAVYIGGPSFGARADAGNALPDIERLARHAHRFNARVLIALNTILRDDELETARRLVWQCWEAGADALIVQDMGLLELDLPPIQLHASTQCDIRTPEKARFLESVGFSRLVLARELSLAQIHAIATQTTAELEFFIHGALCVSYSGQCYLSYAHTGRSANRGDCSQACRLPYTLTDTSGTTLRSGKHLLSLKDNDQRANLRPLIEAGIRSFKIEGRLKDLAYVKNITACYRQQLDAIIDAGEGWRRASSGRCAFFFTPQPEKTFNRGATDYFVNKRHADIGAFDSPKFTGEPIGHITRLGQAYFEVQSSVSLHNGDGLSFPTPDGELGELTGLRINLAEPIEGAPGHYRLTPGGRLPASLRVGAPVHRNLDYEFERLLEKKSAERRLSLNLSFAETPEGFALRLTDERGICAEARLTHAKETAQHPERATTAVREALGRLGNTIYTAAAIDIDWETHTKPRFIPAAALNTLRRQGIEALDTARQAAYTRPPHHAARTPPLPYPADTLSYLGNVYNAKARAFYEKHGVRLIEPAYECRQEKGEVSLMVTKHCVRYSLQLCPRQVKGLRPDPLILLNGKERLILCFDCGPCEMHVIGRLRKNRALRLSPQTAAVK</sequence>
<dbReference type="InterPro" id="IPR020988">
    <property type="entry name" value="Pept_U32_collagenase"/>
</dbReference>
<organism evidence="2 3">
    <name type="scientific">Dentiradicibacter hellwigii</name>
    <dbReference type="NCBI Taxonomy" id="3149053"/>
    <lineage>
        <taxon>Bacteria</taxon>
        <taxon>Pseudomonadati</taxon>
        <taxon>Pseudomonadota</taxon>
        <taxon>Betaproteobacteria</taxon>
        <taxon>Rhodocyclales</taxon>
        <taxon>Rhodocyclaceae</taxon>
        <taxon>Dentiradicibacter</taxon>
    </lineage>
</organism>
<comment type="caution">
    <text evidence="2">The sequence shown here is derived from an EMBL/GenBank/DDBJ whole genome shotgun (WGS) entry which is preliminary data.</text>
</comment>
<evidence type="ECO:0000259" key="1">
    <source>
        <dbReference type="Pfam" id="PF12392"/>
    </source>
</evidence>
<dbReference type="Pfam" id="PF12392">
    <property type="entry name" value="DUF3656"/>
    <property type="match status" value="1"/>
</dbReference>
<dbReference type="RefSeq" id="WP_418891869.1">
    <property type="nucleotide sequence ID" value="NZ_JBEUWX010000002.1"/>
</dbReference>
<dbReference type="InterPro" id="IPR051454">
    <property type="entry name" value="RNA/ubiquinone_mod_enzymes"/>
</dbReference>
<dbReference type="Pfam" id="PF01136">
    <property type="entry name" value="Peptidase_U32"/>
    <property type="match status" value="1"/>
</dbReference>
<feature type="domain" description="Peptidase U32 collagenase" evidence="1">
    <location>
        <begin position="407"/>
        <end position="523"/>
    </location>
</feature>
<dbReference type="PANTHER" id="PTHR30217">
    <property type="entry name" value="PEPTIDASE U32 FAMILY"/>
    <property type="match status" value="1"/>
</dbReference>
<keyword evidence="3" id="KW-1185">Reference proteome</keyword>
<evidence type="ECO:0000313" key="2">
    <source>
        <dbReference type="EMBL" id="MFA9949451.1"/>
    </source>
</evidence>
<evidence type="ECO:0000313" key="3">
    <source>
        <dbReference type="Proteomes" id="UP001574673"/>
    </source>
</evidence>
<dbReference type="PANTHER" id="PTHR30217:SF10">
    <property type="entry name" value="23S RRNA 5-HYDROXYCYTIDINE C2501 SYNTHASE"/>
    <property type="match status" value="1"/>
</dbReference>
<dbReference type="PROSITE" id="PS01276">
    <property type="entry name" value="PEPTIDASE_U32"/>
    <property type="match status" value="1"/>
</dbReference>
<reference evidence="3" key="1">
    <citation type="submission" date="2024-06" db="EMBL/GenBank/DDBJ databases">
        <title>Radixoralia hellwigii gen. nov., sp nov., isolated from a root canal in the human oral cavity.</title>
        <authorList>
            <person name="Bartsch S."/>
            <person name="Wittmer A."/>
            <person name="Schulz A.-K."/>
            <person name="Neumann-Schaal M."/>
            <person name="Wolf J."/>
            <person name="Gronow S."/>
            <person name="Tennert C."/>
            <person name="Haecker G."/>
            <person name="Cieplik F."/>
            <person name="Al-Ahmad A."/>
        </authorList>
    </citation>
    <scope>NUCLEOTIDE SEQUENCE [LARGE SCALE GENOMIC DNA]</scope>
    <source>
        <strain evidence="3">Wk13</strain>
    </source>
</reference>
<gene>
    <name evidence="2" type="ORF">ABCS64_03760</name>
</gene>
<proteinExistence type="predicted"/>
<dbReference type="InterPro" id="IPR001539">
    <property type="entry name" value="Peptidase_U32"/>
</dbReference>
<protein>
    <submittedName>
        <fullName evidence="2">U32 family peptidase</fullName>
    </submittedName>
</protein>
<name>A0ABV4UCS1_9RHOO</name>
<dbReference type="Proteomes" id="UP001574673">
    <property type="component" value="Unassembled WGS sequence"/>
</dbReference>
<accession>A0ABV4UCS1</accession>